<reference evidence="2 3" key="1">
    <citation type="submission" date="2019-09" db="EMBL/GenBank/DDBJ databases">
        <authorList>
            <person name="Brejova B."/>
        </authorList>
    </citation>
    <scope>NUCLEOTIDE SEQUENCE [LARGE SCALE GENOMIC DNA]</scope>
</reference>
<proteinExistence type="predicted"/>
<feature type="compositionally biased region" description="Low complexity" evidence="1">
    <location>
        <begin position="363"/>
        <end position="374"/>
    </location>
</feature>
<feature type="compositionally biased region" description="Low complexity" evidence="1">
    <location>
        <begin position="24"/>
        <end position="54"/>
    </location>
</feature>
<dbReference type="RefSeq" id="XP_031853281.1">
    <property type="nucleotide sequence ID" value="XM_031997390.1"/>
</dbReference>
<feature type="compositionally biased region" description="Pro residues" evidence="1">
    <location>
        <begin position="63"/>
        <end position="83"/>
    </location>
</feature>
<protein>
    <submittedName>
        <fullName evidence="2">Uncharacterized protein</fullName>
    </submittedName>
</protein>
<gene>
    <name evidence="2" type="ORF">SAPINGB_P002672</name>
</gene>
<organism evidence="2 3">
    <name type="scientific">Magnusiomyces paraingens</name>
    <dbReference type="NCBI Taxonomy" id="2606893"/>
    <lineage>
        <taxon>Eukaryota</taxon>
        <taxon>Fungi</taxon>
        <taxon>Dikarya</taxon>
        <taxon>Ascomycota</taxon>
        <taxon>Saccharomycotina</taxon>
        <taxon>Dipodascomycetes</taxon>
        <taxon>Dipodascales</taxon>
        <taxon>Dipodascaceae</taxon>
        <taxon>Magnusiomyces</taxon>
    </lineage>
</organism>
<dbReference type="AlphaFoldDB" id="A0A5E8BF45"/>
<evidence type="ECO:0000313" key="3">
    <source>
        <dbReference type="Proteomes" id="UP000398389"/>
    </source>
</evidence>
<dbReference type="EMBL" id="CABVLU010000002">
    <property type="protein sequence ID" value="VVT50243.1"/>
    <property type="molecule type" value="Genomic_DNA"/>
</dbReference>
<feature type="compositionally biased region" description="Low complexity" evidence="1">
    <location>
        <begin position="1"/>
        <end position="17"/>
    </location>
</feature>
<dbReference type="GeneID" id="43581490"/>
<name>A0A5E8BF45_9ASCO</name>
<sequence length="389" mass="41727">MINHSSNNNNNNNNNHSRPALRQSNSDSDFNSSLSSCSSGWSSDSDSSASSASDFDSDSETICPPPMSTPPTPALSPPSPPSSPNSQSFADKVKENAHGFRDSALQTFAALANDDREALILMTAHLADLPTKTPSKDWAAYARTLARAYDVAKFEDYRVLTLRTRSALYSLTHAPSSHSTSPGYIPPLSPAAAYCASGLRSWISSELVPALHHTLVRIGPQAAQTIISQASLDAIAQEHALLSCAWLPEFSDKLVAAGCRCDASVFCAFTSTPRYMFLMDLKRVAAAVSAQIEAAVPHDVAAAFRLEHSQQEDVVSLGSWLEFLERRAASFSNNDDARACAGACTKAGRRNRASHAGMTEDLSTTSGGNFTSSTKPLHATYRRRQVAIL</sequence>
<evidence type="ECO:0000256" key="1">
    <source>
        <dbReference type="SAM" id="MobiDB-lite"/>
    </source>
</evidence>
<dbReference type="Proteomes" id="UP000398389">
    <property type="component" value="Unassembled WGS sequence"/>
</dbReference>
<evidence type="ECO:0000313" key="2">
    <source>
        <dbReference type="EMBL" id="VVT50243.1"/>
    </source>
</evidence>
<accession>A0A5E8BF45</accession>
<feature type="region of interest" description="Disordered" evidence="1">
    <location>
        <begin position="1"/>
        <end position="89"/>
    </location>
</feature>
<keyword evidence="3" id="KW-1185">Reference proteome</keyword>
<feature type="region of interest" description="Disordered" evidence="1">
    <location>
        <begin position="352"/>
        <end position="376"/>
    </location>
</feature>